<protein>
    <submittedName>
        <fullName evidence="1">Uncharacterized protein</fullName>
    </submittedName>
</protein>
<accession>A0ACC0AED4</accession>
<reference evidence="2" key="1">
    <citation type="journal article" date="2023" name="Nat. Plants">
        <title>Single-cell RNA sequencing provides a high-resolution roadmap for understanding the multicellular compartmentation of specialized metabolism.</title>
        <authorList>
            <person name="Sun S."/>
            <person name="Shen X."/>
            <person name="Li Y."/>
            <person name="Li Y."/>
            <person name="Wang S."/>
            <person name="Li R."/>
            <person name="Zhang H."/>
            <person name="Shen G."/>
            <person name="Guo B."/>
            <person name="Wei J."/>
            <person name="Xu J."/>
            <person name="St-Pierre B."/>
            <person name="Chen S."/>
            <person name="Sun C."/>
        </authorList>
    </citation>
    <scope>NUCLEOTIDE SEQUENCE [LARGE SCALE GENOMIC DNA]</scope>
</reference>
<evidence type="ECO:0000313" key="2">
    <source>
        <dbReference type="Proteomes" id="UP001060085"/>
    </source>
</evidence>
<dbReference type="EMBL" id="CM044706">
    <property type="protein sequence ID" value="KAI5657803.1"/>
    <property type="molecule type" value="Genomic_DNA"/>
</dbReference>
<proteinExistence type="predicted"/>
<organism evidence="1 2">
    <name type="scientific">Catharanthus roseus</name>
    <name type="common">Madagascar periwinkle</name>
    <name type="synonym">Vinca rosea</name>
    <dbReference type="NCBI Taxonomy" id="4058"/>
    <lineage>
        <taxon>Eukaryota</taxon>
        <taxon>Viridiplantae</taxon>
        <taxon>Streptophyta</taxon>
        <taxon>Embryophyta</taxon>
        <taxon>Tracheophyta</taxon>
        <taxon>Spermatophyta</taxon>
        <taxon>Magnoliopsida</taxon>
        <taxon>eudicotyledons</taxon>
        <taxon>Gunneridae</taxon>
        <taxon>Pentapetalae</taxon>
        <taxon>asterids</taxon>
        <taxon>lamiids</taxon>
        <taxon>Gentianales</taxon>
        <taxon>Apocynaceae</taxon>
        <taxon>Rauvolfioideae</taxon>
        <taxon>Vinceae</taxon>
        <taxon>Catharanthinae</taxon>
        <taxon>Catharanthus</taxon>
    </lineage>
</organism>
<name>A0ACC0AED4_CATRO</name>
<comment type="caution">
    <text evidence="1">The sequence shown here is derived from an EMBL/GenBank/DDBJ whole genome shotgun (WGS) entry which is preliminary data.</text>
</comment>
<gene>
    <name evidence="1" type="ORF">M9H77_26596</name>
</gene>
<sequence>MEAFSLLRFWRNSGADVSSDTIITCSGNNSVDVRNRAPEAEDDDDDSFFELVFTAPNPNCSDKEEKKSVSNVSSKCNQAEEVNNNFVEPPSKAKVFPIDSNSKPKSPISLLKSAPKFRVFLLGLNKKSKSNEDLPARPRYQLEKSSENEQSKRFTVKCKLEQVSAGSLLSRDNSLRSKLQRERSFDDSSKPGSKDVPKYLKLIKPLYIRASKRYTEKVTSDSDQLSTGTPLSSPATAPPCSPRKLSEEKRSNRGRAGFRVVSKHLGKSRSASSSVGTISSPANRRDDSLLLQHDGIQSAILHCKRSYNPSEKDCSALLRSASEPYQGNGINPRSNLGEEQMRCSSI</sequence>
<dbReference type="Proteomes" id="UP001060085">
    <property type="component" value="Linkage Group LG06"/>
</dbReference>
<keyword evidence="2" id="KW-1185">Reference proteome</keyword>
<evidence type="ECO:0000313" key="1">
    <source>
        <dbReference type="EMBL" id="KAI5657803.1"/>
    </source>
</evidence>